<sequence length="676" mass="73273">MKKGESRGKRASAEEVKSESEKGEATMQDEGEAGDALVAAESMAPTQIDVRMDVTLLHCQGCLLPLKPPVFKCDAVGHVVCYYCRAGHRAVCSRANTHCGQLDKVVGAAKVPCPYKAFGCERYVVFHEAADHQRVCQCAPCTCPESACAFVGSRAMLVDHFAADHQRPAVMVRYGRSWSLSFSLSHGWHLLVGEEDRCVFLVSLRPLGPGTVVSLMCLRPDGEAETGPRFWCKLSIEHRSGDKDYDLVLMTSPVISNALSTCAPALGQGMFLVVPQELLSGDTLTLSVRIDLIPPAAAAPKSTTPQARAPRRMHEAGPDAQRTFKFKPKMTIWTKSHFKEFSPVSEMGQVVCYCVSNWGQRIMLLSKFAFMAHINPAMENGGEPSNKKSRLQEEPMAAVKQERLEMKESQGGAGALATVEEAMQVPWVAAEVNPLFYLCFACQLPLRPPVHQCEGGHRVCGRCHGDRCTACDPPAAYSPFPFMDDALGAVQLPCCYRADGCGRKLMYHEAADHALQCAFAPCHCPGHGCSMWASPPALLDHIAAAHSWPVTEVGYGSPFRIAVPTPWRGGGTHLLVERNDPRLFLVTLSEFGEATAVTVVCVREGTAAAAPRFRSTVWAEVASNTEENLFRRLSTVPSSSGGGNLSGGGPPVCLLVPPDFGSENEDLFLGVRIDKL</sequence>
<organism evidence="8">
    <name type="scientific">Triticum aestivum</name>
    <name type="common">Wheat</name>
    <dbReference type="NCBI Taxonomy" id="4565"/>
    <lineage>
        <taxon>Eukaryota</taxon>
        <taxon>Viridiplantae</taxon>
        <taxon>Streptophyta</taxon>
        <taxon>Embryophyta</taxon>
        <taxon>Tracheophyta</taxon>
        <taxon>Spermatophyta</taxon>
        <taxon>Magnoliopsida</taxon>
        <taxon>Liliopsida</taxon>
        <taxon>Poales</taxon>
        <taxon>Poaceae</taxon>
        <taxon>BOP clade</taxon>
        <taxon>Pooideae</taxon>
        <taxon>Triticodae</taxon>
        <taxon>Triticeae</taxon>
        <taxon>Triticinae</taxon>
        <taxon>Triticum</taxon>
    </lineage>
</organism>
<dbReference type="Gene3D" id="3.30.40.10">
    <property type="entry name" value="Zinc/RING finger domain, C3HC4 (zinc finger)"/>
    <property type="match status" value="2"/>
</dbReference>
<keyword evidence="1" id="KW-0479">Metal-binding</keyword>
<comment type="function">
    <text evidence="4">E3 ubiquitin-protein ligase that mediates ubiquitination and subsequent proteasomal degradation of target proteins. E3 ubiquitin ligases accept ubiquitin from an E2 ubiquitin-conjugating enzyme in the form of a thioester and then directly transfers the ubiquitin to targeted substrates. It probably triggers the ubiquitin-mediated degradation of different substrates.</text>
</comment>
<protein>
    <submittedName>
        <fullName evidence="8">E3 ubiquitin-protein ligase</fullName>
    </submittedName>
</protein>
<reference evidence="8" key="1">
    <citation type="submission" date="2018-08" db="EMBL/GenBank/DDBJ databases">
        <authorList>
            <person name="Rossello M."/>
        </authorList>
    </citation>
    <scope>NUCLEOTIDE SEQUENCE [LARGE SCALE GENOMIC DNA]</scope>
    <source>
        <strain evidence="8">cv. Chinese Spring</strain>
    </source>
</reference>
<dbReference type="InterPro" id="IPR044286">
    <property type="entry name" value="SINL_plant"/>
</dbReference>
<dbReference type="PANTHER" id="PTHR46632:SF9">
    <property type="entry name" value="RING-TYPE E3 UBIQUITIN TRANSFERASE"/>
    <property type="match status" value="1"/>
</dbReference>
<evidence type="ECO:0000256" key="6">
    <source>
        <dbReference type="SAM" id="MobiDB-lite"/>
    </source>
</evidence>
<dbReference type="PROSITE" id="PS51081">
    <property type="entry name" value="ZF_SIAH"/>
    <property type="match status" value="2"/>
</dbReference>
<feature type="region of interest" description="Disordered" evidence="6">
    <location>
        <begin position="1"/>
        <end position="30"/>
    </location>
</feature>
<keyword evidence="2 5" id="KW-0863">Zinc-finger</keyword>
<dbReference type="Gramene" id="TraesCS7D02G071600.1">
    <property type="protein sequence ID" value="TraesCS7D02G071600.1"/>
    <property type="gene ID" value="TraesCS7D02G071600"/>
</dbReference>
<evidence type="ECO:0000313" key="8">
    <source>
        <dbReference type="EnsemblPlants" id="TraesCS7D02G071600.1"/>
    </source>
</evidence>
<dbReference type="InterPro" id="IPR013010">
    <property type="entry name" value="Znf_SIAH"/>
</dbReference>
<evidence type="ECO:0000313" key="9">
    <source>
        <dbReference type="Proteomes" id="UP000019116"/>
    </source>
</evidence>
<reference evidence="8" key="2">
    <citation type="submission" date="2018-10" db="UniProtKB">
        <authorList>
            <consortium name="EnsemblPlants"/>
        </authorList>
    </citation>
    <scope>IDENTIFICATION</scope>
</reference>
<dbReference type="EnsemblPlants" id="TraesCS7D02G071600.1">
    <property type="protein sequence ID" value="TraesCS7D02G071600.1"/>
    <property type="gene ID" value="TraesCS7D02G071600"/>
</dbReference>
<accession>A0A3B6TII1</accession>
<feature type="domain" description="SIAH-type" evidence="7">
    <location>
        <begin position="108"/>
        <end position="166"/>
    </location>
</feature>
<dbReference type="UniPathway" id="UPA00143"/>
<dbReference type="SUPFAM" id="SSF49599">
    <property type="entry name" value="TRAF domain-like"/>
    <property type="match status" value="2"/>
</dbReference>
<dbReference type="GO" id="GO:0016567">
    <property type="term" value="P:protein ubiquitination"/>
    <property type="evidence" value="ECO:0007669"/>
    <property type="project" value="UniProtKB-UniPathway"/>
</dbReference>
<feature type="region of interest" description="Disordered" evidence="6">
    <location>
        <begin position="298"/>
        <end position="318"/>
    </location>
</feature>
<evidence type="ECO:0000259" key="7">
    <source>
        <dbReference type="PROSITE" id="PS51081"/>
    </source>
</evidence>
<dbReference type="InterPro" id="IPR013083">
    <property type="entry name" value="Znf_RING/FYVE/PHD"/>
</dbReference>
<dbReference type="OrthoDB" id="4788989at2759"/>
<evidence type="ECO:0000256" key="2">
    <source>
        <dbReference type="ARBA" id="ARBA00022771"/>
    </source>
</evidence>
<name>A0A3B6TII1_WHEAT</name>
<feature type="domain" description="SIAH-type" evidence="7">
    <location>
        <begin position="489"/>
        <end position="547"/>
    </location>
</feature>
<keyword evidence="3" id="KW-0862">Zinc</keyword>
<dbReference type="STRING" id="4565.A0A3B6TII1"/>
<evidence type="ECO:0000256" key="3">
    <source>
        <dbReference type="ARBA" id="ARBA00022833"/>
    </source>
</evidence>
<evidence type="ECO:0000256" key="1">
    <source>
        <dbReference type="ARBA" id="ARBA00022723"/>
    </source>
</evidence>
<dbReference type="GO" id="GO:0008270">
    <property type="term" value="F:zinc ion binding"/>
    <property type="evidence" value="ECO:0007669"/>
    <property type="project" value="UniProtKB-KW"/>
</dbReference>
<dbReference type="PANTHER" id="PTHR46632">
    <property type="entry name" value="E3 UBIQUITIN-PROTEIN LIGASE SINA-LIKE 4"/>
    <property type="match status" value="1"/>
</dbReference>
<feature type="compositionally biased region" description="Basic and acidic residues" evidence="6">
    <location>
        <begin position="1"/>
        <end position="24"/>
    </location>
</feature>
<dbReference type="Pfam" id="PF21361">
    <property type="entry name" value="Sina_ZnF"/>
    <property type="match status" value="2"/>
</dbReference>
<dbReference type="AlphaFoldDB" id="A0A3B6TII1"/>
<proteinExistence type="predicted"/>
<dbReference type="Proteomes" id="UP000019116">
    <property type="component" value="Chromosome 7D"/>
</dbReference>
<dbReference type="OMA" id="PRRMHEA"/>
<keyword evidence="9" id="KW-1185">Reference proteome</keyword>
<evidence type="ECO:0000256" key="5">
    <source>
        <dbReference type="PROSITE-ProRule" id="PRU00455"/>
    </source>
</evidence>
<evidence type="ECO:0000256" key="4">
    <source>
        <dbReference type="ARBA" id="ARBA00024004"/>
    </source>
</evidence>